<dbReference type="InterPro" id="IPR008984">
    <property type="entry name" value="SMAD_FHA_dom_sf"/>
</dbReference>
<evidence type="ECO:0000256" key="1">
    <source>
        <dbReference type="SAM" id="MobiDB-lite"/>
    </source>
</evidence>
<dbReference type="Pfam" id="PF13519">
    <property type="entry name" value="VWA_2"/>
    <property type="match status" value="1"/>
</dbReference>
<evidence type="ECO:0000256" key="2">
    <source>
        <dbReference type="SAM" id="Phobius"/>
    </source>
</evidence>
<dbReference type="PROSITE" id="PS50234">
    <property type="entry name" value="VWFA"/>
    <property type="match status" value="1"/>
</dbReference>
<dbReference type="Pfam" id="PF00498">
    <property type="entry name" value="FHA"/>
    <property type="match status" value="1"/>
</dbReference>
<proteinExistence type="predicted"/>
<dbReference type="CDD" id="cd00198">
    <property type="entry name" value="vWFA"/>
    <property type="match status" value="1"/>
</dbReference>
<keyword evidence="2" id="KW-0472">Membrane</keyword>
<organism evidence="5 6">
    <name type="scientific">Abyssobacteria bacterium (strain SURF_5)</name>
    <dbReference type="NCBI Taxonomy" id="2093360"/>
    <lineage>
        <taxon>Bacteria</taxon>
        <taxon>Pseudomonadati</taxon>
        <taxon>Candidatus Hydrogenedentota</taxon>
        <taxon>Candidatus Abyssobacteria</taxon>
    </lineage>
</organism>
<dbReference type="EMBL" id="QZKU01000119">
    <property type="protein sequence ID" value="RJP17152.1"/>
    <property type="molecule type" value="Genomic_DNA"/>
</dbReference>
<dbReference type="InterPro" id="IPR036465">
    <property type="entry name" value="vWFA_dom_sf"/>
</dbReference>
<evidence type="ECO:0000313" key="5">
    <source>
        <dbReference type="EMBL" id="RJP17152.1"/>
    </source>
</evidence>
<dbReference type="SUPFAM" id="SSF53300">
    <property type="entry name" value="vWA-like"/>
    <property type="match status" value="1"/>
</dbReference>
<dbReference type="SMART" id="SM00327">
    <property type="entry name" value="VWA"/>
    <property type="match status" value="1"/>
</dbReference>
<keyword evidence="2" id="KW-0812">Transmembrane</keyword>
<dbReference type="Gene3D" id="3.40.50.410">
    <property type="entry name" value="von Willebrand factor, type A domain"/>
    <property type="match status" value="1"/>
</dbReference>
<dbReference type="PROSITE" id="PS50006">
    <property type="entry name" value="FHA_DOMAIN"/>
    <property type="match status" value="1"/>
</dbReference>
<feature type="region of interest" description="Disordered" evidence="1">
    <location>
        <begin position="768"/>
        <end position="789"/>
    </location>
</feature>
<accession>A0A3A4NCB7</accession>
<dbReference type="CDD" id="cd00060">
    <property type="entry name" value="FHA"/>
    <property type="match status" value="1"/>
</dbReference>
<dbReference type="InterPro" id="IPR054251">
    <property type="entry name" value="DUF6982"/>
</dbReference>
<feature type="domain" description="VWFA" evidence="4">
    <location>
        <begin position="57"/>
        <end position="248"/>
    </location>
</feature>
<reference evidence="5 6" key="1">
    <citation type="journal article" date="2017" name="ISME J.">
        <title>Energy and carbon metabolisms in a deep terrestrial subsurface fluid microbial community.</title>
        <authorList>
            <person name="Momper L."/>
            <person name="Jungbluth S.P."/>
            <person name="Lee M.D."/>
            <person name="Amend J.P."/>
        </authorList>
    </citation>
    <scope>NUCLEOTIDE SEQUENCE [LARGE SCALE GENOMIC DNA]</scope>
    <source>
        <strain evidence="5">SURF_5</strain>
    </source>
</reference>
<evidence type="ECO:0000259" key="3">
    <source>
        <dbReference type="PROSITE" id="PS50006"/>
    </source>
</evidence>
<dbReference type="Pfam" id="PF22478">
    <property type="entry name" value="DUF6982"/>
    <property type="match status" value="1"/>
</dbReference>
<dbReference type="AlphaFoldDB" id="A0A3A4NCB7"/>
<evidence type="ECO:0000313" key="6">
    <source>
        <dbReference type="Proteomes" id="UP000265882"/>
    </source>
</evidence>
<evidence type="ECO:0000259" key="4">
    <source>
        <dbReference type="PROSITE" id="PS50234"/>
    </source>
</evidence>
<protein>
    <submittedName>
        <fullName evidence="5">VWA domain-containing protein</fullName>
    </submittedName>
</protein>
<dbReference type="Gene3D" id="2.60.200.20">
    <property type="match status" value="1"/>
</dbReference>
<dbReference type="SMART" id="SM00240">
    <property type="entry name" value="FHA"/>
    <property type="match status" value="1"/>
</dbReference>
<dbReference type="SUPFAM" id="SSF49879">
    <property type="entry name" value="SMAD/FHA domain"/>
    <property type="match status" value="1"/>
</dbReference>
<name>A0A3A4NCB7_ABYX5</name>
<sequence>MRITQRQMATSSEKVPEKSKMDLQRATALLPAIFILIQFSLFPCSAAATEKKLPNQDIVFLLDTSSSMRNIFGDVKKAILEYAQKAQPGDTIVLISFGEKINLRFRQKISSAQDIRLIERELASLESDQFYTYITGALDKGMEELSQLEKKDTKHQRTMILLSDGKNNPPPVVAEPIQFEDLLKRYPGLLQGSNAAFFYLSLGDHPDPDVVEWMELAKGTSFNLGKELAEMTEENRQLGFAQVFVEPVSLDLGRVAGPKATVPVSLAFFPARGDASDQQIQLSFRGAYQENPSWKTLLEITPGGVTCSRKPWTTQFVVRVDSFHEGTVVGKLELKPLPGQVLFLEPPEIPVTVTISQPEISVDLRERLQFGPIRPGAAFRETKSVFLRSNSIAEPEDIRITPSVGLPEGIKMTTSFVRQEDCLELQITVETDATLAITHSQTLDGKIAFAGARGPIKFSKDEVEIAVKIAPPHARGRLIEKFFSWLDPALLIGAAAGIVLLVGGIFLYRFIRARPMSALEGKLVLINLKDKSHDRSRLITASLNTLGKSVGRDSIVIGSAKDAGLVLPHKSVAAHHCELFVKLDKGNKRMYLQPLGKNKVIVNLQKLDGPVPLSDRDLIEVGAYTFRFENPHPYKQIVVRYLDGRMLKGTPASWDIEGDGFGLLPRDALPGSNEEIYVSFSDLKAVYFVRDFDGQIGKKIVSPATQMHGVHMLLTFHDKEKIEGYTSQAYSATSARFYFFPADQTGNTISLLVERKHLRKIDILEPAKEREPSRTGPATVPLIRTGKSA</sequence>
<feature type="domain" description="FHA" evidence="3">
    <location>
        <begin position="548"/>
        <end position="607"/>
    </location>
</feature>
<dbReference type="InterPro" id="IPR000253">
    <property type="entry name" value="FHA_dom"/>
</dbReference>
<comment type="caution">
    <text evidence="5">The sequence shown here is derived from an EMBL/GenBank/DDBJ whole genome shotgun (WGS) entry which is preliminary data.</text>
</comment>
<feature type="transmembrane region" description="Helical" evidence="2">
    <location>
        <begin position="485"/>
        <end position="508"/>
    </location>
</feature>
<dbReference type="InterPro" id="IPR002035">
    <property type="entry name" value="VWF_A"/>
</dbReference>
<dbReference type="Proteomes" id="UP000265882">
    <property type="component" value="Unassembled WGS sequence"/>
</dbReference>
<gene>
    <name evidence="5" type="ORF">C4520_17395</name>
</gene>
<keyword evidence="2" id="KW-1133">Transmembrane helix</keyword>